<reference evidence="1 2" key="1">
    <citation type="submission" date="2017-09" db="EMBL/GenBank/DDBJ databases">
        <authorList>
            <person name="Ehlers B."/>
            <person name="Leendertz F.H."/>
        </authorList>
    </citation>
    <scope>NUCLEOTIDE SEQUENCE [LARGE SCALE GENOMIC DNA]</scope>
    <source>
        <strain evidence="1 2">CGMCC 4.6857</strain>
    </source>
</reference>
<name>A0A285GPT7_9ACTN</name>
<evidence type="ECO:0000313" key="1">
    <source>
        <dbReference type="EMBL" id="SNY25582.1"/>
    </source>
</evidence>
<accession>A0A285GPT7</accession>
<keyword evidence="2" id="KW-1185">Reference proteome</keyword>
<dbReference type="OrthoDB" id="4868950at2"/>
<dbReference type="AlphaFoldDB" id="A0A285GPT7"/>
<evidence type="ECO:0008006" key="3">
    <source>
        <dbReference type="Google" id="ProtNLM"/>
    </source>
</evidence>
<sequence length="95" mass="10169">MFAVSDDAAQAIRRFAALPDAPPGANLRIAPSPTRGFLRLSLAAKPHPGDRVHQAGDNLEVFVAEGAAGLLDGKTLHARMDDDGEVRFQLDPLRQ</sequence>
<dbReference type="EMBL" id="OBDY01000002">
    <property type="protein sequence ID" value="SNY25582.1"/>
    <property type="molecule type" value="Genomic_DNA"/>
</dbReference>
<evidence type="ECO:0000313" key="2">
    <source>
        <dbReference type="Proteomes" id="UP000219612"/>
    </source>
</evidence>
<dbReference type="Proteomes" id="UP000219612">
    <property type="component" value="Unassembled WGS sequence"/>
</dbReference>
<protein>
    <recommendedName>
        <fullName evidence="3">Fe-S cluster assembly iron-binding protein IscA</fullName>
    </recommendedName>
</protein>
<gene>
    <name evidence="1" type="ORF">SAMN05421748_102368</name>
</gene>
<proteinExistence type="predicted"/>
<organism evidence="1 2">
    <name type="scientific">Paractinoplanes atraurantiacus</name>
    <dbReference type="NCBI Taxonomy" id="1036182"/>
    <lineage>
        <taxon>Bacteria</taxon>
        <taxon>Bacillati</taxon>
        <taxon>Actinomycetota</taxon>
        <taxon>Actinomycetes</taxon>
        <taxon>Micromonosporales</taxon>
        <taxon>Micromonosporaceae</taxon>
        <taxon>Paractinoplanes</taxon>
    </lineage>
</organism>
<dbReference type="RefSeq" id="WP_097319109.1">
    <property type="nucleotide sequence ID" value="NZ_OBDY01000002.1"/>
</dbReference>